<evidence type="ECO:0000313" key="2">
    <source>
        <dbReference type="WBParaSite" id="Smp_337670.1"/>
    </source>
</evidence>
<dbReference type="WBParaSite" id="Smp_337670.1">
    <property type="protein sequence ID" value="Smp_337670.1"/>
    <property type="gene ID" value="Smp_337670"/>
</dbReference>
<name>A0A5K4FDQ6_SCHMA</name>
<organism evidence="1 2">
    <name type="scientific">Schistosoma mansoni</name>
    <name type="common">Blood fluke</name>
    <dbReference type="NCBI Taxonomy" id="6183"/>
    <lineage>
        <taxon>Eukaryota</taxon>
        <taxon>Metazoa</taxon>
        <taxon>Spiralia</taxon>
        <taxon>Lophotrochozoa</taxon>
        <taxon>Platyhelminthes</taxon>
        <taxon>Trematoda</taxon>
        <taxon>Digenea</taxon>
        <taxon>Strigeidida</taxon>
        <taxon>Schistosomatoidea</taxon>
        <taxon>Schistosomatidae</taxon>
        <taxon>Schistosoma</taxon>
    </lineage>
</organism>
<reference evidence="1" key="1">
    <citation type="journal article" date="2012" name="PLoS Negl. Trop. Dis.">
        <title>A systematically improved high quality genome and transcriptome of the human blood fluke Schistosoma mansoni.</title>
        <authorList>
            <person name="Protasio A.V."/>
            <person name="Tsai I.J."/>
            <person name="Babbage A."/>
            <person name="Nichol S."/>
            <person name="Hunt M."/>
            <person name="Aslett M.A."/>
            <person name="De Silva N."/>
            <person name="Velarde G.S."/>
            <person name="Anderson T.J."/>
            <person name="Clark R.C."/>
            <person name="Davidson C."/>
            <person name="Dillon G.P."/>
            <person name="Holroyd N.E."/>
            <person name="LoVerde P.T."/>
            <person name="Lloyd C."/>
            <person name="McQuillan J."/>
            <person name="Oliveira G."/>
            <person name="Otto T.D."/>
            <person name="Parker-Manuel S.J."/>
            <person name="Quail M.A."/>
            <person name="Wilson R.A."/>
            <person name="Zerlotini A."/>
            <person name="Dunne D.W."/>
            <person name="Berriman M."/>
        </authorList>
    </citation>
    <scope>NUCLEOTIDE SEQUENCE [LARGE SCALE GENOMIC DNA]</scope>
    <source>
        <strain evidence="1">Puerto Rican</strain>
    </source>
</reference>
<evidence type="ECO:0000313" key="1">
    <source>
        <dbReference type="Proteomes" id="UP000008854"/>
    </source>
</evidence>
<sequence>MICSENIKVTFNGNMKNGECYEPFFRDDIGNKMSEWNSPLCAKVTQITYASLRLRLPKRNVCTATFYPNTYYSSVVSFSAKVKVKLHKNLQINLPFMIKQLNITVEDQNVTSLKKHYESEHN</sequence>
<accession>A0A5K4FDQ6</accession>
<proteinExistence type="predicted"/>
<reference evidence="2" key="2">
    <citation type="submission" date="2019-11" db="UniProtKB">
        <authorList>
            <consortium name="WormBaseParasite"/>
        </authorList>
    </citation>
    <scope>IDENTIFICATION</scope>
    <source>
        <strain evidence="2">Puerto Rican</strain>
    </source>
</reference>
<dbReference type="InParanoid" id="A0A5K4FDQ6"/>
<keyword evidence="1" id="KW-1185">Reference proteome</keyword>
<dbReference type="Proteomes" id="UP000008854">
    <property type="component" value="Unassembled WGS sequence"/>
</dbReference>
<dbReference type="AlphaFoldDB" id="A0A5K4FDQ6"/>
<protein>
    <submittedName>
        <fullName evidence="2">A2M domain-containing protein</fullName>
    </submittedName>
</protein>